<dbReference type="OrthoDB" id="1683450at2"/>
<keyword evidence="1" id="KW-0812">Transmembrane</keyword>
<dbReference type="EMBL" id="WXEY01000018">
    <property type="protein sequence ID" value="MZP30766.1"/>
    <property type="molecule type" value="Genomic_DNA"/>
</dbReference>
<feature type="transmembrane region" description="Helical" evidence="1">
    <location>
        <begin position="12"/>
        <end position="36"/>
    </location>
</feature>
<dbReference type="Pfam" id="PF09527">
    <property type="entry name" value="ATPase_gene1"/>
    <property type="match status" value="1"/>
</dbReference>
<reference evidence="2 3" key="1">
    <citation type="submission" date="2020-01" db="EMBL/GenBank/DDBJ databases">
        <title>Whole-genome sequence of Heliobacterium undosum DSM 13378.</title>
        <authorList>
            <person name="Kyndt J.A."/>
            <person name="Meyer T.E."/>
        </authorList>
    </citation>
    <scope>NUCLEOTIDE SEQUENCE [LARGE SCALE GENOMIC DNA]</scope>
    <source>
        <strain evidence="2 3">DSM 13378</strain>
    </source>
</reference>
<sequence>MAELNLPSRRVLKAFALASTIGAEFAASVFIGFTAGRYADKAWGTDPWLMLTGVLLGVAGGFFGVYYLVTTFFKEDEGKPEKKPSP</sequence>
<keyword evidence="1" id="KW-1133">Transmembrane helix</keyword>
<comment type="caution">
    <text evidence="2">The sequence shown here is derived from an EMBL/GenBank/DDBJ whole genome shotgun (WGS) entry which is preliminary data.</text>
</comment>
<keyword evidence="3" id="KW-1185">Reference proteome</keyword>
<dbReference type="AlphaFoldDB" id="A0A845L4Y7"/>
<protein>
    <recommendedName>
        <fullName evidence="4">AtpZ/AtpI family protein</fullName>
    </recommendedName>
</protein>
<accession>A0A845L4Y7</accession>
<dbReference type="RefSeq" id="WP_161259289.1">
    <property type="nucleotide sequence ID" value="NZ_WXEY01000018.1"/>
</dbReference>
<feature type="transmembrane region" description="Helical" evidence="1">
    <location>
        <begin position="48"/>
        <end position="69"/>
    </location>
</feature>
<keyword evidence="1" id="KW-0472">Membrane</keyword>
<evidence type="ECO:0000313" key="2">
    <source>
        <dbReference type="EMBL" id="MZP30766.1"/>
    </source>
</evidence>
<dbReference type="Proteomes" id="UP000463470">
    <property type="component" value="Unassembled WGS sequence"/>
</dbReference>
<evidence type="ECO:0000256" key="1">
    <source>
        <dbReference type="SAM" id="Phobius"/>
    </source>
</evidence>
<organism evidence="2 3">
    <name type="scientific">Heliomicrobium undosum</name>
    <dbReference type="NCBI Taxonomy" id="121734"/>
    <lineage>
        <taxon>Bacteria</taxon>
        <taxon>Bacillati</taxon>
        <taxon>Bacillota</taxon>
        <taxon>Clostridia</taxon>
        <taxon>Eubacteriales</taxon>
        <taxon>Heliobacteriaceae</taxon>
        <taxon>Heliomicrobium</taxon>
    </lineage>
</organism>
<evidence type="ECO:0000313" key="3">
    <source>
        <dbReference type="Proteomes" id="UP000463470"/>
    </source>
</evidence>
<dbReference type="InterPro" id="IPR032820">
    <property type="entry name" value="ATPase_put"/>
</dbReference>
<name>A0A845L4Y7_9FIRM</name>
<evidence type="ECO:0008006" key="4">
    <source>
        <dbReference type="Google" id="ProtNLM"/>
    </source>
</evidence>
<proteinExistence type="predicted"/>
<gene>
    <name evidence="2" type="ORF">GTO91_13690</name>
</gene>